<evidence type="ECO:0008006" key="4">
    <source>
        <dbReference type="Google" id="ProtNLM"/>
    </source>
</evidence>
<dbReference type="SUPFAM" id="SSF159888">
    <property type="entry name" value="YdhG-like"/>
    <property type="match status" value="1"/>
</dbReference>
<gene>
    <name evidence="2" type="ORF">M1O15_18550</name>
</gene>
<dbReference type="Gene3D" id="3.90.1150.200">
    <property type="match status" value="1"/>
</dbReference>
<feature type="region of interest" description="Disordered" evidence="1">
    <location>
        <begin position="1"/>
        <end position="52"/>
    </location>
</feature>
<dbReference type="RefSeq" id="WP_248635050.1">
    <property type="nucleotide sequence ID" value="NZ_JALPTH010000017.1"/>
</dbReference>
<comment type="caution">
    <text evidence="2">The sequence shown here is derived from an EMBL/GenBank/DDBJ whole genome shotgun (WGS) entry which is preliminary data.</text>
</comment>
<keyword evidence="3" id="KW-1185">Reference proteome</keyword>
<evidence type="ECO:0000313" key="3">
    <source>
        <dbReference type="Proteomes" id="UP001522868"/>
    </source>
</evidence>
<feature type="compositionally biased region" description="Basic and acidic residues" evidence="1">
    <location>
        <begin position="23"/>
        <end position="35"/>
    </location>
</feature>
<reference evidence="2 3" key="1">
    <citation type="submission" date="2022-04" db="EMBL/GenBank/DDBJ databases">
        <title>Streptomyces sp. nov. LCR6-01 isolated from Lichen of Dirinaria sp.</title>
        <authorList>
            <person name="Kanchanasin P."/>
            <person name="Tanasupawat S."/>
            <person name="Phongsopitanun W."/>
        </authorList>
    </citation>
    <scope>NUCLEOTIDE SEQUENCE [LARGE SCALE GENOMIC DNA]</scope>
    <source>
        <strain evidence="2 3">LCR6-01</strain>
    </source>
</reference>
<evidence type="ECO:0000313" key="2">
    <source>
        <dbReference type="EMBL" id="MCK8679354.1"/>
    </source>
</evidence>
<name>A0ABT0IDG9_9ACTN</name>
<organism evidence="2 3">
    <name type="scientific">Streptomyces lichenis</name>
    <dbReference type="NCBI Taxonomy" id="2306967"/>
    <lineage>
        <taxon>Bacteria</taxon>
        <taxon>Bacillati</taxon>
        <taxon>Actinomycetota</taxon>
        <taxon>Actinomycetes</taxon>
        <taxon>Kitasatosporales</taxon>
        <taxon>Streptomycetaceae</taxon>
        <taxon>Streptomyces</taxon>
    </lineage>
</organism>
<sequence>MPRTKPSADNPDTSAEEYGGFTAEERAAMKEHAQEQKQAARRRGTKAEKEAAAERDMLAKIAELQEEDRVLAERIHALVKAAAPTLAGKLWYGMPAYTKNGKVLCHFQAAQKFGTRYATLGFSDEAALDDGALWPTAFALRELTPEVEERITALVKKAVG</sequence>
<dbReference type="Proteomes" id="UP001522868">
    <property type="component" value="Unassembled WGS sequence"/>
</dbReference>
<protein>
    <recommendedName>
        <fullName evidence="4">DUF1801 domain-containing protein</fullName>
    </recommendedName>
</protein>
<accession>A0ABT0IDG9</accession>
<dbReference type="EMBL" id="JALPTH010000017">
    <property type="protein sequence ID" value="MCK8679354.1"/>
    <property type="molecule type" value="Genomic_DNA"/>
</dbReference>
<evidence type="ECO:0000256" key="1">
    <source>
        <dbReference type="SAM" id="MobiDB-lite"/>
    </source>
</evidence>
<proteinExistence type="predicted"/>